<evidence type="ECO:0000256" key="1">
    <source>
        <dbReference type="SAM" id="MobiDB-lite"/>
    </source>
</evidence>
<feature type="region of interest" description="Disordered" evidence="1">
    <location>
        <begin position="76"/>
        <end position="97"/>
    </location>
</feature>
<evidence type="ECO:0000313" key="3">
    <source>
        <dbReference type="Proteomes" id="UP000299102"/>
    </source>
</evidence>
<organism evidence="2 3">
    <name type="scientific">Eumeta variegata</name>
    <name type="common">Bagworm moth</name>
    <name type="synonym">Eumeta japonica</name>
    <dbReference type="NCBI Taxonomy" id="151549"/>
    <lineage>
        <taxon>Eukaryota</taxon>
        <taxon>Metazoa</taxon>
        <taxon>Ecdysozoa</taxon>
        <taxon>Arthropoda</taxon>
        <taxon>Hexapoda</taxon>
        <taxon>Insecta</taxon>
        <taxon>Pterygota</taxon>
        <taxon>Neoptera</taxon>
        <taxon>Endopterygota</taxon>
        <taxon>Lepidoptera</taxon>
        <taxon>Glossata</taxon>
        <taxon>Ditrysia</taxon>
        <taxon>Tineoidea</taxon>
        <taxon>Psychidae</taxon>
        <taxon>Oiketicinae</taxon>
        <taxon>Eumeta</taxon>
    </lineage>
</organism>
<protein>
    <submittedName>
        <fullName evidence="2">Uncharacterized protein</fullName>
    </submittedName>
</protein>
<comment type="caution">
    <text evidence="2">The sequence shown here is derived from an EMBL/GenBank/DDBJ whole genome shotgun (WGS) entry which is preliminary data.</text>
</comment>
<keyword evidence="3" id="KW-1185">Reference proteome</keyword>
<name>A0A4C1SZV5_EUMVA</name>
<accession>A0A4C1SZV5</accession>
<dbReference type="AlphaFoldDB" id="A0A4C1SZV5"/>
<dbReference type="EMBL" id="BGZK01004179">
    <property type="protein sequence ID" value="GBP07414.1"/>
    <property type="molecule type" value="Genomic_DNA"/>
</dbReference>
<proteinExistence type="predicted"/>
<dbReference type="Proteomes" id="UP000299102">
    <property type="component" value="Unassembled WGS sequence"/>
</dbReference>
<sequence length="97" mass="10780">MSADACPPAVLRQSVARAIKIQKRSKTHLCLLKHNKSPSNDIRYHKRAARVARKPYPWPTVEVGQMSMRATGEAINAVHGQSQPRVSPVRCQPVGKE</sequence>
<evidence type="ECO:0000313" key="2">
    <source>
        <dbReference type="EMBL" id="GBP07414.1"/>
    </source>
</evidence>
<gene>
    <name evidence="2" type="ORF">EVAR_95924_1</name>
</gene>
<reference evidence="2 3" key="1">
    <citation type="journal article" date="2019" name="Commun. Biol.">
        <title>The bagworm genome reveals a unique fibroin gene that provides high tensile strength.</title>
        <authorList>
            <person name="Kono N."/>
            <person name="Nakamura H."/>
            <person name="Ohtoshi R."/>
            <person name="Tomita M."/>
            <person name="Numata K."/>
            <person name="Arakawa K."/>
        </authorList>
    </citation>
    <scope>NUCLEOTIDE SEQUENCE [LARGE SCALE GENOMIC DNA]</scope>
</reference>